<keyword evidence="4" id="KW-0418">Kinase</keyword>
<keyword evidence="8" id="KW-1185">Reference proteome</keyword>
<keyword evidence="3" id="KW-0547">Nucleotide-binding</keyword>
<gene>
    <name evidence="7" type="ORF">Slin15195_G036800</name>
</gene>
<keyword evidence="2" id="KW-0808">Transferase</keyword>
<evidence type="ECO:0000256" key="2">
    <source>
        <dbReference type="ARBA" id="ARBA00022679"/>
    </source>
</evidence>
<dbReference type="EMBL" id="CP099419">
    <property type="protein sequence ID" value="USW50361.1"/>
    <property type="molecule type" value="Genomic_DNA"/>
</dbReference>
<evidence type="ECO:0000256" key="4">
    <source>
        <dbReference type="ARBA" id="ARBA00022777"/>
    </source>
</evidence>
<keyword evidence="5" id="KW-0067">ATP-binding</keyword>
<dbReference type="PANTHER" id="PTHR24058">
    <property type="entry name" value="DUAL SPECIFICITY PROTEIN KINASE"/>
    <property type="match status" value="1"/>
</dbReference>
<keyword evidence="1" id="KW-0723">Serine/threonine-protein kinase</keyword>
<evidence type="ECO:0000256" key="5">
    <source>
        <dbReference type="ARBA" id="ARBA00022840"/>
    </source>
</evidence>
<evidence type="ECO:0000259" key="6">
    <source>
        <dbReference type="PROSITE" id="PS50011"/>
    </source>
</evidence>
<accession>A0A9Q9AQT0</accession>
<evidence type="ECO:0000313" key="7">
    <source>
        <dbReference type="EMBL" id="USW50361.1"/>
    </source>
</evidence>
<feature type="domain" description="Protein kinase" evidence="6">
    <location>
        <begin position="1"/>
        <end position="140"/>
    </location>
</feature>
<reference evidence="7" key="1">
    <citation type="submission" date="2022-06" db="EMBL/GenBank/DDBJ databases">
        <title>Complete genome sequences of two strains of the flax pathogen Septoria linicola.</title>
        <authorList>
            <person name="Lapalu N."/>
            <person name="Simon A."/>
            <person name="Demenou B."/>
            <person name="Paumier D."/>
            <person name="Guillot M.-P."/>
            <person name="Gout L."/>
            <person name="Valade R."/>
        </authorList>
    </citation>
    <scope>NUCLEOTIDE SEQUENCE</scope>
    <source>
        <strain evidence="7">SE15195</strain>
    </source>
</reference>
<name>A0A9Q9AQT0_9PEZI</name>
<evidence type="ECO:0000256" key="3">
    <source>
        <dbReference type="ARBA" id="ARBA00022741"/>
    </source>
</evidence>
<dbReference type="InterPro" id="IPR011009">
    <property type="entry name" value="Kinase-like_dom_sf"/>
</dbReference>
<organism evidence="7 8">
    <name type="scientific">Septoria linicola</name>
    <dbReference type="NCBI Taxonomy" id="215465"/>
    <lineage>
        <taxon>Eukaryota</taxon>
        <taxon>Fungi</taxon>
        <taxon>Dikarya</taxon>
        <taxon>Ascomycota</taxon>
        <taxon>Pezizomycotina</taxon>
        <taxon>Dothideomycetes</taxon>
        <taxon>Dothideomycetidae</taxon>
        <taxon>Mycosphaerellales</taxon>
        <taxon>Mycosphaerellaceae</taxon>
        <taxon>Septoria</taxon>
    </lineage>
</organism>
<dbReference type="GO" id="GO:0004674">
    <property type="term" value="F:protein serine/threonine kinase activity"/>
    <property type="evidence" value="ECO:0007669"/>
    <property type="project" value="UniProtKB-KW"/>
</dbReference>
<proteinExistence type="predicted"/>
<dbReference type="InterPro" id="IPR050494">
    <property type="entry name" value="Ser_Thr_dual-spec_kinase"/>
</dbReference>
<dbReference type="OrthoDB" id="5979581at2759"/>
<protein>
    <recommendedName>
        <fullName evidence="6">Protein kinase domain-containing protein</fullName>
    </recommendedName>
</protein>
<evidence type="ECO:0000313" key="8">
    <source>
        <dbReference type="Proteomes" id="UP001056384"/>
    </source>
</evidence>
<dbReference type="Gene3D" id="1.10.510.10">
    <property type="entry name" value="Transferase(Phosphotransferase) domain 1"/>
    <property type="match status" value="1"/>
</dbReference>
<sequence length="298" mass="34008">MSGIYRAPEVLLGLPWSHPVDIWSLGVMTLELLEGKNLFDPIDRSSNHYVLPLGLAHYVGYLGPPPVALLERSELMDKYFNAEGNWISNVAIPETSLEDFVVSMPPGREKTTFLCFVRKMLTWDPEARATSNELFMDEWLMTDFDGLQGQFTKFSLPNQVPGSKPHCPHIDLEEVRHSLTVSYKRSGEQETTVHLFADGTTKTREEMHADNNRRKAEFARLEVEEKKFPDRKQTAARKAAYDSMMQQLRDLRDAHGMNVAAKVSMKERSMEDYQRLLREQAQARFEAAKETAAAAAKR</sequence>
<dbReference type="Proteomes" id="UP001056384">
    <property type="component" value="Chromosome 2"/>
</dbReference>
<dbReference type="AlphaFoldDB" id="A0A9Q9AQT0"/>
<dbReference type="GO" id="GO:0005524">
    <property type="term" value="F:ATP binding"/>
    <property type="evidence" value="ECO:0007669"/>
    <property type="project" value="UniProtKB-KW"/>
</dbReference>
<dbReference type="SUPFAM" id="SSF56112">
    <property type="entry name" value="Protein kinase-like (PK-like)"/>
    <property type="match status" value="1"/>
</dbReference>
<dbReference type="InterPro" id="IPR000719">
    <property type="entry name" value="Prot_kinase_dom"/>
</dbReference>
<dbReference type="PROSITE" id="PS50011">
    <property type="entry name" value="PROTEIN_KINASE_DOM"/>
    <property type="match status" value="1"/>
</dbReference>
<evidence type="ECO:0000256" key="1">
    <source>
        <dbReference type="ARBA" id="ARBA00022527"/>
    </source>
</evidence>
<dbReference type="Pfam" id="PF00069">
    <property type="entry name" value="Pkinase"/>
    <property type="match status" value="1"/>
</dbReference>